<comment type="caution">
    <text evidence="2">The sequence shown here is derived from an EMBL/GenBank/DDBJ whole genome shotgun (WGS) entry which is preliminary data.</text>
</comment>
<gene>
    <name evidence="2" type="ORF">JMJ35_008120</name>
</gene>
<evidence type="ECO:0000313" key="2">
    <source>
        <dbReference type="EMBL" id="KAK0509726.1"/>
    </source>
</evidence>
<accession>A0AA39U7S2</accession>
<sequence length="212" mass="22954">MYIRRFLLLFRSIIVLSSPLLVLDDAQPQLGASLTLLGNSACPPLLGYGSLASSNFTQAGNITMASQTTYISATQTGILNSSASIVAPPSIGIPEPICTKIKATTLTRYKPSTYDFPPTLLTPADTRYFAFRFVRTGGQLLQIVITGRAPSSPDQPGSYKPLANEVFLQGDLDNQVEFRVFEPMWVKVRLGVSPGSGSVSYQLELYQIDVVA</sequence>
<evidence type="ECO:0000256" key="1">
    <source>
        <dbReference type="SAM" id="SignalP"/>
    </source>
</evidence>
<keyword evidence="1" id="KW-0732">Signal</keyword>
<protein>
    <submittedName>
        <fullName evidence="2">Uncharacterized protein</fullName>
    </submittedName>
</protein>
<proteinExistence type="predicted"/>
<reference evidence="2" key="1">
    <citation type="submission" date="2023-03" db="EMBL/GenBank/DDBJ databases">
        <title>Complete genome of Cladonia borealis.</title>
        <authorList>
            <person name="Park H."/>
        </authorList>
    </citation>
    <scope>NUCLEOTIDE SEQUENCE</scope>
    <source>
        <strain evidence="2">ANT050790</strain>
    </source>
</reference>
<feature type="chain" id="PRO_5041427242" evidence="1">
    <location>
        <begin position="18"/>
        <end position="212"/>
    </location>
</feature>
<feature type="signal peptide" evidence="1">
    <location>
        <begin position="1"/>
        <end position="17"/>
    </location>
</feature>
<evidence type="ECO:0000313" key="3">
    <source>
        <dbReference type="Proteomes" id="UP001166286"/>
    </source>
</evidence>
<keyword evidence="3" id="KW-1185">Reference proteome</keyword>
<name>A0AA39U7S2_9LECA</name>
<dbReference type="EMBL" id="JAFEKC020000018">
    <property type="protein sequence ID" value="KAK0509726.1"/>
    <property type="molecule type" value="Genomic_DNA"/>
</dbReference>
<dbReference type="Proteomes" id="UP001166286">
    <property type="component" value="Unassembled WGS sequence"/>
</dbReference>
<dbReference type="AlphaFoldDB" id="A0AA39U7S2"/>
<organism evidence="2 3">
    <name type="scientific">Cladonia borealis</name>
    <dbReference type="NCBI Taxonomy" id="184061"/>
    <lineage>
        <taxon>Eukaryota</taxon>
        <taxon>Fungi</taxon>
        <taxon>Dikarya</taxon>
        <taxon>Ascomycota</taxon>
        <taxon>Pezizomycotina</taxon>
        <taxon>Lecanoromycetes</taxon>
        <taxon>OSLEUM clade</taxon>
        <taxon>Lecanoromycetidae</taxon>
        <taxon>Lecanorales</taxon>
        <taxon>Lecanorineae</taxon>
        <taxon>Cladoniaceae</taxon>
        <taxon>Cladonia</taxon>
    </lineage>
</organism>